<reference evidence="8 9" key="1">
    <citation type="journal article" date="2024" name="Genome Biol. Evol.">
        <title>Chromosome-level genome assembly of the viviparous eelpout Zoarces viviparus.</title>
        <authorList>
            <person name="Fuhrmann N."/>
            <person name="Brasseur M.V."/>
            <person name="Bakowski C.E."/>
            <person name="Podsiadlowski L."/>
            <person name="Prost S."/>
            <person name="Krehenwinkel H."/>
            <person name="Mayer C."/>
        </authorList>
    </citation>
    <scope>NUCLEOTIDE SEQUENCE [LARGE SCALE GENOMIC DNA]</scope>
    <source>
        <strain evidence="8">NO-MEL_2022_Ind0_liver</strain>
    </source>
</reference>
<evidence type="ECO:0000256" key="4">
    <source>
        <dbReference type="ARBA" id="ARBA00022777"/>
    </source>
</evidence>
<dbReference type="GO" id="GO:0045944">
    <property type="term" value="P:positive regulation of transcription by RNA polymerase II"/>
    <property type="evidence" value="ECO:0007669"/>
    <property type="project" value="TreeGrafter"/>
</dbReference>
<dbReference type="GO" id="GO:0016605">
    <property type="term" value="C:PML body"/>
    <property type="evidence" value="ECO:0007669"/>
    <property type="project" value="TreeGrafter"/>
</dbReference>
<proteinExistence type="predicted"/>
<keyword evidence="2" id="KW-0808">Transferase</keyword>
<keyword evidence="3" id="KW-0547">Nucleotide-binding</keyword>
<evidence type="ECO:0000256" key="2">
    <source>
        <dbReference type="ARBA" id="ARBA00022679"/>
    </source>
</evidence>
<dbReference type="GO" id="GO:0005737">
    <property type="term" value="C:cytoplasm"/>
    <property type="evidence" value="ECO:0007669"/>
    <property type="project" value="TreeGrafter"/>
</dbReference>
<dbReference type="Pfam" id="PF00069">
    <property type="entry name" value="Pkinase"/>
    <property type="match status" value="1"/>
</dbReference>
<dbReference type="PROSITE" id="PS00108">
    <property type="entry name" value="PROTEIN_KINASE_ST"/>
    <property type="match status" value="1"/>
</dbReference>
<feature type="domain" description="Protein kinase" evidence="7">
    <location>
        <begin position="1"/>
        <end position="284"/>
    </location>
</feature>
<dbReference type="GO" id="GO:0003714">
    <property type="term" value="F:transcription corepressor activity"/>
    <property type="evidence" value="ECO:0007669"/>
    <property type="project" value="TreeGrafter"/>
</dbReference>
<dbReference type="GO" id="GO:0004674">
    <property type="term" value="F:protein serine/threonine kinase activity"/>
    <property type="evidence" value="ECO:0007669"/>
    <property type="project" value="UniProtKB-KW"/>
</dbReference>
<organism evidence="8 9">
    <name type="scientific">Zoarces viviparus</name>
    <name type="common">Viviparous eelpout</name>
    <name type="synonym">Blennius viviparus</name>
    <dbReference type="NCBI Taxonomy" id="48416"/>
    <lineage>
        <taxon>Eukaryota</taxon>
        <taxon>Metazoa</taxon>
        <taxon>Chordata</taxon>
        <taxon>Craniata</taxon>
        <taxon>Vertebrata</taxon>
        <taxon>Euteleostomi</taxon>
        <taxon>Actinopterygii</taxon>
        <taxon>Neopterygii</taxon>
        <taxon>Teleostei</taxon>
        <taxon>Neoteleostei</taxon>
        <taxon>Acanthomorphata</taxon>
        <taxon>Eupercaria</taxon>
        <taxon>Perciformes</taxon>
        <taxon>Cottioidei</taxon>
        <taxon>Zoarcales</taxon>
        <taxon>Zoarcidae</taxon>
        <taxon>Zoarcinae</taxon>
        <taxon>Zoarces</taxon>
    </lineage>
</organism>
<dbReference type="SMART" id="SM00220">
    <property type="entry name" value="S_TKc"/>
    <property type="match status" value="1"/>
</dbReference>
<keyword evidence="5" id="KW-0067">ATP-binding</keyword>
<dbReference type="PROSITE" id="PS50011">
    <property type="entry name" value="PROTEIN_KINASE_DOM"/>
    <property type="match status" value="1"/>
</dbReference>
<sequence length="419" mass="46006">MGNGLDSAREIAMLKAVAALDPVKANVAQFLENFQVDGQTCLVFEMLDRSLLQLFEETRRKPLSLSMIRPIAQQLLTAFDALKGIGVVHSDLKIDNVMLADHPGEPFRVKLIDFGASFYTFENVRGHLMQPLGYRAPEVVLGLPVSEAIDMWGLGCMLLSIYHAAHPFSIRCQYQYMRDIVDTLGQPADHLLSDGYFTNKFFNFDSPAWCLKTKEEYQCGTGIEPQIRKMSFKSLDDLITLDTEKQESIELKDQRAFVRLLKSLLHMDPEKRITPEKALQQPFITMAHLMDDLDTSYVTECVDKMQVCPTGEPEKELLSDNEASAPPCPGGADSAAFCSCHDDITNTPSSIDGAAAAGVIVESGSAVPLVSHGAAGPAEETPAADGSPDEGPPFEVKESWLTIICKLFGKAITPCLQSK</sequence>
<feature type="region of interest" description="Disordered" evidence="6">
    <location>
        <begin position="370"/>
        <end position="393"/>
    </location>
</feature>
<dbReference type="GO" id="GO:0042771">
    <property type="term" value="P:intrinsic apoptotic signaling pathway in response to DNA damage by p53 class mediator"/>
    <property type="evidence" value="ECO:0007669"/>
    <property type="project" value="TreeGrafter"/>
</dbReference>
<dbReference type="InterPro" id="IPR000719">
    <property type="entry name" value="Prot_kinase_dom"/>
</dbReference>
<keyword evidence="1" id="KW-0723">Serine/threonine-protein kinase</keyword>
<evidence type="ECO:0000256" key="3">
    <source>
        <dbReference type="ARBA" id="ARBA00022741"/>
    </source>
</evidence>
<comment type="caution">
    <text evidence="8">The sequence shown here is derived from an EMBL/GenBank/DDBJ whole genome shotgun (WGS) entry which is preliminary data.</text>
</comment>
<dbReference type="GO" id="GO:0005524">
    <property type="term" value="F:ATP binding"/>
    <property type="evidence" value="ECO:0007669"/>
    <property type="project" value="UniProtKB-KW"/>
</dbReference>
<dbReference type="GO" id="GO:0003713">
    <property type="term" value="F:transcription coactivator activity"/>
    <property type="evidence" value="ECO:0007669"/>
    <property type="project" value="TreeGrafter"/>
</dbReference>
<dbReference type="PANTHER" id="PTHR24058:SF53">
    <property type="entry name" value="HOMEODOMAIN-INTERACTING PROTEIN KINASE 2"/>
    <property type="match status" value="1"/>
</dbReference>
<dbReference type="GO" id="GO:0004713">
    <property type="term" value="F:protein tyrosine kinase activity"/>
    <property type="evidence" value="ECO:0007669"/>
    <property type="project" value="TreeGrafter"/>
</dbReference>
<keyword evidence="4" id="KW-0418">Kinase</keyword>
<dbReference type="InterPro" id="IPR011009">
    <property type="entry name" value="Kinase-like_dom_sf"/>
</dbReference>
<accession>A0AAW1EQ72</accession>
<evidence type="ECO:0000313" key="8">
    <source>
        <dbReference type="EMBL" id="KAK9524729.1"/>
    </source>
</evidence>
<dbReference type="SUPFAM" id="SSF56112">
    <property type="entry name" value="Protein kinase-like (PK-like)"/>
    <property type="match status" value="1"/>
</dbReference>
<dbReference type="AlphaFoldDB" id="A0AAW1EQ72"/>
<dbReference type="GO" id="GO:0046332">
    <property type="term" value="F:SMAD binding"/>
    <property type="evidence" value="ECO:0007669"/>
    <property type="project" value="TreeGrafter"/>
</dbReference>
<dbReference type="Gene3D" id="1.10.510.10">
    <property type="entry name" value="Transferase(Phosphotransferase) domain 1"/>
    <property type="match status" value="1"/>
</dbReference>
<evidence type="ECO:0000313" key="9">
    <source>
        <dbReference type="Proteomes" id="UP001488805"/>
    </source>
</evidence>
<dbReference type="Proteomes" id="UP001488805">
    <property type="component" value="Unassembled WGS sequence"/>
</dbReference>
<keyword evidence="9" id="KW-1185">Reference proteome</keyword>
<dbReference type="GO" id="GO:0007224">
    <property type="term" value="P:smoothened signaling pathway"/>
    <property type="evidence" value="ECO:0007669"/>
    <property type="project" value="TreeGrafter"/>
</dbReference>
<dbReference type="PANTHER" id="PTHR24058">
    <property type="entry name" value="DUAL SPECIFICITY PROTEIN KINASE"/>
    <property type="match status" value="1"/>
</dbReference>
<dbReference type="EMBL" id="JBCEZU010000145">
    <property type="protein sequence ID" value="KAK9524729.1"/>
    <property type="molecule type" value="Genomic_DNA"/>
</dbReference>
<evidence type="ECO:0000256" key="6">
    <source>
        <dbReference type="SAM" id="MobiDB-lite"/>
    </source>
</evidence>
<protein>
    <recommendedName>
        <fullName evidence="7">Protein kinase domain-containing protein</fullName>
    </recommendedName>
</protein>
<name>A0AAW1EQ72_ZOAVI</name>
<evidence type="ECO:0000259" key="7">
    <source>
        <dbReference type="PROSITE" id="PS50011"/>
    </source>
</evidence>
<dbReference type="Gene3D" id="3.30.200.20">
    <property type="entry name" value="Phosphorylase Kinase, domain 1"/>
    <property type="match status" value="1"/>
</dbReference>
<evidence type="ECO:0000256" key="1">
    <source>
        <dbReference type="ARBA" id="ARBA00022527"/>
    </source>
</evidence>
<evidence type="ECO:0000256" key="5">
    <source>
        <dbReference type="ARBA" id="ARBA00022840"/>
    </source>
</evidence>
<dbReference type="InterPro" id="IPR008271">
    <property type="entry name" value="Ser/Thr_kinase_AS"/>
</dbReference>
<gene>
    <name evidence="8" type="ORF">VZT92_017098</name>
</gene>
<dbReference type="InterPro" id="IPR050494">
    <property type="entry name" value="Ser_Thr_dual-spec_kinase"/>
</dbReference>
<feature type="compositionally biased region" description="Low complexity" evidence="6">
    <location>
        <begin position="373"/>
        <end position="384"/>
    </location>
</feature>